<proteinExistence type="predicted"/>
<dbReference type="Proteomes" id="UP000767291">
    <property type="component" value="Unassembled WGS sequence"/>
</dbReference>
<name>A0ABS4E9L7_9FIRM</name>
<dbReference type="RefSeq" id="WP_209456118.1">
    <property type="nucleotide sequence ID" value="NZ_BAAACS010000012.1"/>
</dbReference>
<dbReference type="InterPro" id="IPR032111">
    <property type="entry name" value="Clostridium_phage_holin"/>
</dbReference>
<keyword evidence="3" id="KW-1185">Reference proteome</keyword>
<evidence type="ECO:0000313" key="3">
    <source>
        <dbReference type="Proteomes" id="UP000767291"/>
    </source>
</evidence>
<evidence type="ECO:0000256" key="1">
    <source>
        <dbReference type="SAM" id="Phobius"/>
    </source>
</evidence>
<feature type="transmembrane region" description="Helical" evidence="1">
    <location>
        <begin position="38"/>
        <end position="71"/>
    </location>
</feature>
<dbReference type="EMBL" id="JAGGJX010000001">
    <property type="protein sequence ID" value="MBP1854637.1"/>
    <property type="molecule type" value="Genomic_DNA"/>
</dbReference>
<keyword evidence="1" id="KW-0472">Membrane</keyword>
<organism evidence="2 3">
    <name type="scientific">Metaclostridioides mangenotii</name>
    <dbReference type="NCBI Taxonomy" id="1540"/>
    <lineage>
        <taxon>Bacteria</taxon>
        <taxon>Bacillati</taxon>
        <taxon>Bacillota</taxon>
        <taxon>Clostridia</taxon>
        <taxon>Peptostreptococcales</taxon>
        <taxon>Peptostreptococcaceae</taxon>
        <taxon>Metaclostridioides</taxon>
    </lineage>
</organism>
<comment type="caution">
    <text evidence="2">The sequence shown here is derived from an EMBL/GenBank/DDBJ whole genome shotgun (WGS) entry which is preliminary data.</text>
</comment>
<sequence length="81" mass="8755">MDIMSFIPEQLIILVVTLNVLGFACKSVPKLDDRCIPIVLLAIGIVFSTCIVGFSVTAIMQGILCWGVAIGANQTVKQFKQ</sequence>
<reference evidence="2 3" key="1">
    <citation type="submission" date="2021-03" db="EMBL/GenBank/DDBJ databases">
        <title>Genomic Encyclopedia of Type Strains, Phase IV (KMG-IV): sequencing the most valuable type-strain genomes for metagenomic binning, comparative biology and taxonomic classification.</title>
        <authorList>
            <person name="Goeker M."/>
        </authorList>
    </citation>
    <scope>NUCLEOTIDE SEQUENCE [LARGE SCALE GENOMIC DNA]</scope>
    <source>
        <strain evidence="2 3">DSM 1289</strain>
    </source>
</reference>
<evidence type="ECO:0000313" key="2">
    <source>
        <dbReference type="EMBL" id="MBP1854637.1"/>
    </source>
</evidence>
<gene>
    <name evidence="2" type="ORF">J2Z43_001027</name>
</gene>
<protein>
    <recommendedName>
        <fullName evidence="4">Holin</fullName>
    </recommendedName>
</protein>
<dbReference type="Pfam" id="PF16079">
    <property type="entry name" value="Phage_holin_5_2"/>
    <property type="match status" value="1"/>
</dbReference>
<keyword evidence="1" id="KW-1133">Transmembrane helix</keyword>
<keyword evidence="1" id="KW-0812">Transmembrane</keyword>
<accession>A0ABS4E9L7</accession>
<evidence type="ECO:0008006" key="4">
    <source>
        <dbReference type="Google" id="ProtNLM"/>
    </source>
</evidence>